<accession>A0ABV6C366</accession>
<reference evidence="8 9" key="1">
    <citation type="submission" date="2024-09" db="EMBL/GenBank/DDBJ databases">
        <authorList>
            <person name="Sun Q."/>
            <person name="Mori K."/>
        </authorList>
    </citation>
    <scope>NUCLEOTIDE SEQUENCE [LARGE SCALE GENOMIC DNA]</scope>
    <source>
        <strain evidence="8 9">JCM 15389</strain>
    </source>
</reference>
<evidence type="ECO:0000256" key="4">
    <source>
        <dbReference type="ARBA" id="ARBA00023143"/>
    </source>
</evidence>
<dbReference type="Pfam" id="PF07196">
    <property type="entry name" value="Flagellin_IN"/>
    <property type="match status" value="1"/>
</dbReference>
<keyword evidence="4 5" id="KW-0975">Bacterial flagellum</keyword>
<organism evidence="8 9">
    <name type="scientific">Aciditerrimonas ferrireducens</name>
    <dbReference type="NCBI Taxonomy" id="667306"/>
    <lineage>
        <taxon>Bacteria</taxon>
        <taxon>Bacillati</taxon>
        <taxon>Actinomycetota</taxon>
        <taxon>Acidimicrobiia</taxon>
        <taxon>Acidimicrobiales</taxon>
        <taxon>Acidimicrobiaceae</taxon>
        <taxon>Aciditerrimonas</taxon>
    </lineage>
</organism>
<feature type="domain" description="Flagellar hook-associated protein 2 N-terminal" evidence="6">
    <location>
        <begin position="24"/>
        <end position="124"/>
    </location>
</feature>
<keyword evidence="3" id="KW-0175">Coiled coil</keyword>
<keyword evidence="8" id="KW-0282">Flagellum</keyword>
<proteinExistence type="inferred from homology"/>
<feature type="domain" description="Flagellar hook-associated protein 2 C-terminal" evidence="7">
    <location>
        <begin position="762"/>
        <end position="832"/>
    </location>
</feature>
<comment type="caution">
    <text evidence="8">The sequence shown here is derived from an EMBL/GenBank/DDBJ whole genome shotgun (WGS) entry which is preliminary data.</text>
</comment>
<protein>
    <recommendedName>
        <fullName evidence="5">Flagellar hook-associated protein 2</fullName>
        <shortName evidence="5">HAP2</shortName>
    </recommendedName>
    <alternativeName>
        <fullName evidence="5">Flagellar cap protein</fullName>
    </alternativeName>
</protein>
<keyword evidence="9" id="KW-1185">Reference proteome</keyword>
<dbReference type="PANTHER" id="PTHR30288:SF0">
    <property type="entry name" value="FLAGELLAR HOOK-ASSOCIATED PROTEIN 2"/>
    <property type="match status" value="1"/>
</dbReference>
<dbReference type="InterPro" id="IPR010809">
    <property type="entry name" value="FliD_C"/>
</dbReference>
<sequence length="845" mass="83306">MSVVSSTNLGLQPPPIIDNSIVGGFNASEIIQAEMQAYEQPITDLQNQQSTIQSEVSDYQQLVSDLQSLQSAAEALSMSPTVSTTSAWAARSATSSDSSVATATAAPGTPTGSVQFVVQQLAAAESLVSSGTVASTSDVVTSAPDFLLSQGGAELGFSSLASSGLTLGQHTVSVTQASEAALATGTSDLASQSSVSVTSSNDTLDVTVNGTAYSLTLASGTYTGSQLLSALDAAISSAGAGGVIEAGYNGSGQLVLATVDQGSTQSLQVTGGTALSTLGLSAMSSAASGTAAVVQVDGTSTTLSTVTPGATVSLAAPTGSVSATVVSAPSSIGGSLISVGSLTATDVSTGNGSLADLVSSINDAGTGITASAVDTGSGYVLQLSSSATGVANDLSVDTQAFASSSLGTLQVASAGQDAEIQVGGAGGYTLSSSTDTFSNLLPGLSVTAQSVSSTPVTVTVSPDASTVAGDVQTLVNDLNTTFSDLQKYAGYNEQTKTGGPLMGSAVLQNLLNELQSTIAQVVGTSTLGDAKNVGITLSSSSSGTSVSFDKSAFEAAYQANPAQVEAMFTQGGTFSPSASSYSGQVSLLTAEDNTQPGSYGVTITNSATQATDLGAVLSSGTVSAAETLTITMGSSSVQVTTSAGESLSAIAQAINQALAQANMPMSASVVDSGQQLELASSAYGSSASFSVTSTNTGSGTTGLAGTFTGSDVQGTIDGVTAQGSGQVLSLPDNANSPAAGLALTVSVPGITSSTNLGTFTYSPGIAQSLVTLASSMTNAVNGQITETINNLNQQSSGLTSQIDFYQNIAAEEQKLLTQQFSQLQVTLEKLQNQSTSLSSALAGLP</sequence>
<keyword evidence="8" id="KW-0969">Cilium</keyword>
<dbReference type="Pfam" id="PF07195">
    <property type="entry name" value="FliD_C"/>
    <property type="match status" value="2"/>
</dbReference>
<comment type="similarity">
    <text evidence="1 5">Belongs to the FliD family.</text>
</comment>
<dbReference type="PANTHER" id="PTHR30288">
    <property type="entry name" value="FLAGELLAR CAP/ASSEMBLY PROTEIN FLID"/>
    <property type="match status" value="1"/>
</dbReference>
<comment type="subcellular location">
    <subcellularLocation>
        <location evidence="5">Secreted</location>
    </subcellularLocation>
    <subcellularLocation>
        <location evidence="5">Bacterial flagellum</location>
    </subcellularLocation>
</comment>
<evidence type="ECO:0000256" key="2">
    <source>
        <dbReference type="ARBA" id="ARBA00011255"/>
    </source>
</evidence>
<keyword evidence="8" id="KW-0966">Cell projection</keyword>
<dbReference type="Proteomes" id="UP001589788">
    <property type="component" value="Unassembled WGS sequence"/>
</dbReference>
<name>A0ABV6C366_9ACTN</name>
<dbReference type="InterPro" id="IPR010810">
    <property type="entry name" value="Flagellin_hook_IN_motif"/>
</dbReference>
<dbReference type="InterPro" id="IPR003481">
    <property type="entry name" value="FliD_N"/>
</dbReference>
<evidence type="ECO:0000313" key="8">
    <source>
        <dbReference type="EMBL" id="MFC0081281.1"/>
    </source>
</evidence>
<evidence type="ECO:0000256" key="1">
    <source>
        <dbReference type="ARBA" id="ARBA00009764"/>
    </source>
</evidence>
<comment type="function">
    <text evidence="5">Required for morphogenesis and for the elongation of the flagellar filament by facilitating polymerization of the flagellin monomers at the tip of growing filament. Forms a capping structure, which prevents flagellin subunits (transported through the central channel of the flagellum) from leaking out without polymerization at the distal end.</text>
</comment>
<keyword evidence="5" id="KW-0964">Secreted</keyword>
<comment type="subunit">
    <text evidence="2 5">Homopentamer.</text>
</comment>
<dbReference type="InterPro" id="IPR040026">
    <property type="entry name" value="FliD"/>
</dbReference>
<evidence type="ECO:0000259" key="6">
    <source>
        <dbReference type="Pfam" id="PF02465"/>
    </source>
</evidence>
<dbReference type="EMBL" id="JBHLYQ010000024">
    <property type="protein sequence ID" value="MFC0081281.1"/>
    <property type="molecule type" value="Genomic_DNA"/>
</dbReference>
<feature type="domain" description="Flagellar hook-associated protein 2 C-terminal" evidence="7">
    <location>
        <begin position="415"/>
        <end position="572"/>
    </location>
</feature>
<gene>
    <name evidence="8" type="primary">fliD</name>
    <name evidence="8" type="ORF">ACFFRE_03785</name>
</gene>
<evidence type="ECO:0000313" key="9">
    <source>
        <dbReference type="Proteomes" id="UP001589788"/>
    </source>
</evidence>
<dbReference type="RefSeq" id="WP_377788381.1">
    <property type="nucleotide sequence ID" value="NZ_JBHLYQ010000024.1"/>
</dbReference>
<evidence type="ECO:0000259" key="7">
    <source>
        <dbReference type="Pfam" id="PF07195"/>
    </source>
</evidence>
<evidence type="ECO:0000256" key="5">
    <source>
        <dbReference type="RuleBase" id="RU362066"/>
    </source>
</evidence>
<evidence type="ECO:0000256" key="3">
    <source>
        <dbReference type="ARBA" id="ARBA00023054"/>
    </source>
</evidence>
<dbReference type="Pfam" id="PF02465">
    <property type="entry name" value="FliD_N"/>
    <property type="match status" value="1"/>
</dbReference>